<name>A0ACB0Y376_MELEN</name>
<keyword evidence="2" id="KW-1185">Reference proteome</keyword>
<dbReference type="Proteomes" id="UP001497535">
    <property type="component" value="Unassembled WGS sequence"/>
</dbReference>
<evidence type="ECO:0000313" key="1">
    <source>
        <dbReference type="EMBL" id="CAK5029940.1"/>
    </source>
</evidence>
<accession>A0ACB0Y376</accession>
<comment type="caution">
    <text evidence="1">The sequence shown here is derived from an EMBL/GenBank/DDBJ whole genome shotgun (WGS) entry which is preliminary data.</text>
</comment>
<sequence length="107" mass="12166">MFISGIPCYLLSLKPLHVSRSFPESSHISLSFQVILSICLSIKLLASGKFHLKIFDLPFIAAQILSKHLLPQLRTLLFSFKYIDRFIKLPLTLVLLFFQFAGSLCHS</sequence>
<protein>
    <submittedName>
        <fullName evidence="1">Uncharacterized protein</fullName>
    </submittedName>
</protein>
<reference evidence="1" key="1">
    <citation type="submission" date="2023-11" db="EMBL/GenBank/DDBJ databases">
        <authorList>
            <person name="Poullet M."/>
        </authorList>
    </citation>
    <scope>NUCLEOTIDE SEQUENCE</scope>
    <source>
        <strain evidence="1">E1834</strain>
    </source>
</reference>
<gene>
    <name evidence="1" type="ORF">MENTE1834_LOCUS7062</name>
</gene>
<evidence type="ECO:0000313" key="2">
    <source>
        <dbReference type="Proteomes" id="UP001497535"/>
    </source>
</evidence>
<proteinExistence type="predicted"/>
<dbReference type="EMBL" id="CAVMJV010000005">
    <property type="protein sequence ID" value="CAK5029940.1"/>
    <property type="molecule type" value="Genomic_DNA"/>
</dbReference>
<organism evidence="1 2">
    <name type="scientific">Meloidogyne enterolobii</name>
    <name type="common">Root-knot nematode worm</name>
    <name type="synonym">Meloidogyne mayaguensis</name>
    <dbReference type="NCBI Taxonomy" id="390850"/>
    <lineage>
        <taxon>Eukaryota</taxon>
        <taxon>Metazoa</taxon>
        <taxon>Ecdysozoa</taxon>
        <taxon>Nematoda</taxon>
        <taxon>Chromadorea</taxon>
        <taxon>Rhabditida</taxon>
        <taxon>Tylenchina</taxon>
        <taxon>Tylenchomorpha</taxon>
        <taxon>Tylenchoidea</taxon>
        <taxon>Meloidogynidae</taxon>
        <taxon>Meloidogyninae</taxon>
        <taxon>Meloidogyne</taxon>
    </lineage>
</organism>